<dbReference type="RefSeq" id="WP_108402329.1">
    <property type="nucleotide sequence ID" value="NZ_NESP01000001.1"/>
</dbReference>
<keyword evidence="2" id="KW-1133">Transmembrane helix</keyword>
<feature type="compositionally biased region" description="Low complexity" evidence="1">
    <location>
        <begin position="228"/>
        <end position="238"/>
    </location>
</feature>
<evidence type="ECO:0000313" key="3">
    <source>
        <dbReference type="EMBL" id="PUE59852.1"/>
    </source>
</evidence>
<feature type="region of interest" description="Disordered" evidence="1">
    <location>
        <begin position="222"/>
        <end position="242"/>
    </location>
</feature>
<dbReference type="EMBL" id="NESP01000001">
    <property type="protein sequence ID" value="PUE59852.1"/>
    <property type="molecule type" value="Genomic_DNA"/>
</dbReference>
<feature type="transmembrane region" description="Helical" evidence="2">
    <location>
        <begin position="93"/>
        <end position="114"/>
    </location>
</feature>
<feature type="compositionally biased region" description="Basic and acidic residues" evidence="1">
    <location>
        <begin position="372"/>
        <end position="392"/>
    </location>
</feature>
<dbReference type="AlphaFoldDB" id="A0A315EV63"/>
<sequence length="418" mass="43857">MAEEQNTTEDAAAPAEAIVDVEATADRLTEIASQSLDTSEVARQIEELTSVVLDSAEVSTRSASIAADVSATMRAVVSKIQENNRRNVMHSRIMLGAFCACLLIAMGVFFAITLKMTKSIKELDTMVYAMAKRVIEVDASLTAIGKTNSDFSEITEKQEEVITTQTQVAKRLEEIGKSMAAMPAVVAVEANKSSDLKFKDMQKQLTGLESKLQSFDSKLQSVAEKASSRAPAPAPATSQGPSTQVLLTEIQKIKSDLNAAVQVRERTQTAAEATAIKNIEKTVDKAAAAAGDAQKAADKAAQSAKAAADAQKAAAASEKASAAERLAQQKAAAERAVAMRMQPEKPEKSAEQIAAERAAAERAAAARAAKAAADKAAADKAAAAERAAEKARAASAAAAATQPVIVREKPIQYPRAAD</sequence>
<feature type="region of interest" description="Disordered" evidence="1">
    <location>
        <begin position="371"/>
        <end position="418"/>
    </location>
</feature>
<comment type="caution">
    <text evidence="3">The sequence shown here is derived from an EMBL/GenBank/DDBJ whole genome shotgun (WGS) entry which is preliminary data.</text>
</comment>
<evidence type="ECO:0000313" key="4">
    <source>
        <dbReference type="Proteomes" id="UP000251341"/>
    </source>
</evidence>
<evidence type="ECO:0000256" key="1">
    <source>
        <dbReference type="SAM" id="MobiDB-lite"/>
    </source>
</evidence>
<keyword evidence="2" id="KW-0472">Membrane</keyword>
<keyword evidence="2" id="KW-0812">Transmembrane</keyword>
<proteinExistence type="predicted"/>
<keyword evidence="4" id="KW-1185">Reference proteome</keyword>
<evidence type="ECO:0000256" key="2">
    <source>
        <dbReference type="SAM" id="Phobius"/>
    </source>
</evidence>
<gene>
    <name evidence="3" type="ORF">B9Z44_09840</name>
</gene>
<accession>A0A315EV63</accession>
<protein>
    <submittedName>
        <fullName evidence="3">Uncharacterized protein</fullName>
    </submittedName>
</protein>
<reference evidence="3 4" key="1">
    <citation type="submission" date="2017-04" db="EMBL/GenBank/DDBJ databases">
        <title>Unexpected and diverse lifestyles within the genus Limnohabitans.</title>
        <authorList>
            <person name="Kasalicky V."/>
            <person name="Mehrshad M."/>
            <person name="Andrei S.-A."/>
            <person name="Salcher M."/>
            <person name="Kratochvilova H."/>
            <person name="Simek K."/>
            <person name="Ghai R."/>
        </authorList>
    </citation>
    <scope>NUCLEOTIDE SEQUENCE [LARGE SCALE GENOMIC DNA]</scope>
    <source>
        <strain evidence="3 4">MWH-C5</strain>
    </source>
</reference>
<dbReference type="Proteomes" id="UP000251341">
    <property type="component" value="Unassembled WGS sequence"/>
</dbReference>
<organism evidence="3 4">
    <name type="scientific">Limnohabitans curvus</name>
    <dbReference type="NCBI Taxonomy" id="323423"/>
    <lineage>
        <taxon>Bacteria</taxon>
        <taxon>Pseudomonadati</taxon>
        <taxon>Pseudomonadota</taxon>
        <taxon>Betaproteobacteria</taxon>
        <taxon>Burkholderiales</taxon>
        <taxon>Comamonadaceae</taxon>
        <taxon>Limnohabitans</taxon>
    </lineage>
</organism>
<name>A0A315EV63_9BURK</name>